<evidence type="ECO:0000256" key="3">
    <source>
        <dbReference type="ARBA" id="ARBA00022723"/>
    </source>
</evidence>
<dbReference type="PANTHER" id="PTHR24204:SF8">
    <property type="entry name" value="TAILUP, ISOFORM A"/>
    <property type="match status" value="1"/>
</dbReference>
<dbReference type="Pfam" id="PF00046">
    <property type="entry name" value="Homeodomain"/>
    <property type="match status" value="1"/>
</dbReference>
<dbReference type="GO" id="GO:0000981">
    <property type="term" value="F:DNA-binding transcription factor activity, RNA polymerase II-specific"/>
    <property type="evidence" value="ECO:0007669"/>
    <property type="project" value="InterPro"/>
</dbReference>
<evidence type="ECO:0000256" key="13">
    <source>
        <dbReference type="ARBA" id="ARBA00023242"/>
    </source>
</evidence>
<keyword evidence="2" id="KW-0217">Developmental protein</keyword>
<dbReference type="FunFam" id="1.10.10.60:FF:000041">
    <property type="entry name" value="insulin gene enhancer protein ISL-1"/>
    <property type="match status" value="1"/>
</dbReference>
<feature type="compositionally biased region" description="Polar residues" evidence="18">
    <location>
        <begin position="285"/>
        <end position="309"/>
    </location>
</feature>
<dbReference type="Proteomes" id="UP000887567">
    <property type="component" value="Unplaced"/>
</dbReference>
<dbReference type="FunFam" id="2.10.110.10:FF:000056">
    <property type="entry name" value="insulin gene enhancer protein ISL-1"/>
    <property type="match status" value="1"/>
</dbReference>
<keyword evidence="22" id="KW-1185">Reference proteome</keyword>
<dbReference type="PROSITE" id="PS00478">
    <property type="entry name" value="LIM_DOMAIN_1"/>
    <property type="match status" value="1"/>
</dbReference>
<dbReference type="GO" id="GO:0048665">
    <property type="term" value="P:neuron fate specification"/>
    <property type="evidence" value="ECO:0007669"/>
    <property type="project" value="InterPro"/>
</dbReference>
<dbReference type="PANTHER" id="PTHR24204">
    <property type="entry name" value="INSULIN GENE ENHANCER PROTEIN"/>
    <property type="match status" value="1"/>
</dbReference>
<dbReference type="SUPFAM" id="SSF57716">
    <property type="entry name" value="Glucocorticoid receptor-like (DNA-binding domain)"/>
    <property type="match status" value="2"/>
</dbReference>
<evidence type="ECO:0000256" key="10">
    <source>
        <dbReference type="ARBA" id="ARBA00023155"/>
    </source>
</evidence>
<evidence type="ECO:0000256" key="12">
    <source>
        <dbReference type="ARBA" id="ARBA00023163"/>
    </source>
</evidence>
<dbReference type="SMART" id="SM00132">
    <property type="entry name" value="LIM"/>
    <property type="match status" value="2"/>
</dbReference>
<dbReference type="FunFam" id="2.10.110.10:FF:000034">
    <property type="entry name" value="Insulin gene enhancer protein ISL"/>
    <property type="match status" value="1"/>
</dbReference>
<dbReference type="InterPro" id="IPR001356">
    <property type="entry name" value="HD"/>
</dbReference>
<evidence type="ECO:0000256" key="8">
    <source>
        <dbReference type="ARBA" id="ARBA00023038"/>
    </source>
</evidence>
<dbReference type="RefSeq" id="XP_020914428.1">
    <property type="nucleotide sequence ID" value="XM_021058769.2"/>
</dbReference>
<dbReference type="SUPFAM" id="SSF46689">
    <property type="entry name" value="Homeodomain-like"/>
    <property type="match status" value="1"/>
</dbReference>
<evidence type="ECO:0000256" key="4">
    <source>
        <dbReference type="ARBA" id="ARBA00022737"/>
    </source>
</evidence>
<feature type="domain" description="Homeobox" evidence="20">
    <location>
        <begin position="220"/>
        <end position="280"/>
    </location>
</feature>
<dbReference type="CDD" id="cd09366">
    <property type="entry name" value="LIM1_Isl"/>
    <property type="match status" value="1"/>
</dbReference>
<evidence type="ECO:0000256" key="18">
    <source>
        <dbReference type="SAM" id="MobiDB-lite"/>
    </source>
</evidence>
<reference evidence="21" key="1">
    <citation type="submission" date="2022-11" db="UniProtKB">
        <authorList>
            <consortium name="EnsemblMetazoa"/>
        </authorList>
    </citation>
    <scope>IDENTIFICATION</scope>
</reference>
<feature type="domain" description="LIM zinc-binding" evidence="19">
    <location>
        <begin position="58"/>
        <end position="120"/>
    </location>
</feature>
<dbReference type="GO" id="GO:0005634">
    <property type="term" value="C:nucleus"/>
    <property type="evidence" value="ECO:0007669"/>
    <property type="project" value="UniProtKB-SubCell"/>
</dbReference>
<evidence type="ECO:0000256" key="9">
    <source>
        <dbReference type="ARBA" id="ARBA00023125"/>
    </source>
</evidence>
<evidence type="ECO:0000256" key="7">
    <source>
        <dbReference type="ARBA" id="ARBA00023015"/>
    </source>
</evidence>
<comment type="subcellular location">
    <subcellularLocation>
        <location evidence="1 15 17">Nucleus</location>
    </subcellularLocation>
</comment>
<feature type="compositionally biased region" description="Basic and acidic residues" evidence="18">
    <location>
        <begin position="214"/>
        <end position="223"/>
    </location>
</feature>
<keyword evidence="11" id="KW-0010">Activator</keyword>
<dbReference type="InterPro" id="IPR017970">
    <property type="entry name" value="Homeobox_CS"/>
</dbReference>
<dbReference type="InterPro" id="IPR047169">
    <property type="entry name" value="ISL1/2-like"/>
</dbReference>
<dbReference type="CDD" id="cd00086">
    <property type="entry name" value="homeodomain"/>
    <property type="match status" value="1"/>
</dbReference>
<keyword evidence="13 15" id="KW-0539">Nucleus</keyword>
<keyword evidence="9 15" id="KW-0238">DNA-binding</keyword>
<evidence type="ECO:0000256" key="1">
    <source>
        <dbReference type="ARBA" id="ARBA00004123"/>
    </source>
</evidence>
<evidence type="ECO:0000256" key="2">
    <source>
        <dbReference type="ARBA" id="ARBA00022473"/>
    </source>
</evidence>
<dbReference type="CDD" id="cd09374">
    <property type="entry name" value="LIM2_Isl"/>
    <property type="match status" value="1"/>
</dbReference>
<dbReference type="Gene3D" id="2.10.110.10">
    <property type="entry name" value="Cysteine Rich Protein"/>
    <property type="match status" value="2"/>
</dbReference>
<dbReference type="Pfam" id="PF00412">
    <property type="entry name" value="LIM"/>
    <property type="match status" value="2"/>
</dbReference>
<keyword evidence="12" id="KW-0804">Transcription</keyword>
<evidence type="ECO:0000256" key="14">
    <source>
        <dbReference type="ARBA" id="ARBA00041167"/>
    </source>
</evidence>
<evidence type="ECO:0000256" key="17">
    <source>
        <dbReference type="RuleBase" id="RU000682"/>
    </source>
</evidence>
<evidence type="ECO:0000313" key="21">
    <source>
        <dbReference type="EnsemblMetazoa" id="XP_020914428.1"/>
    </source>
</evidence>
<feature type="domain" description="LIM zinc-binding" evidence="19">
    <location>
        <begin position="121"/>
        <end position="182"/>
    </location>
</feature>
<dbReference type="PROSITE" id="PS00027">
    <property type="entry name" value="HOMEOBOX_1"/>
    <property type="match status" value="1"/>
</dbReference>
<accession>A0A913Y380</accession>
<evidence type="ECO:0000313" key="22">
    <source>
        <dbReference type="Proteomes" id="UP000887567"/>
    </source>
</evidence>
<dbReference type="AlphaFoldDB" id="A0A913Y380"/>
<organism evidence="21 22">
    <name type="scientific">Exaiptasia diaphana</name>
    <name type="common">Tropical sea anemone</name>
    <name type="synonym">Aiptasia pulchella</name>
    <dbReference type="NCBI Taxonomy" id="2652724"/>
    <lineage>
        <taxon>Eukaryota</taxon>
        <taxon>Metazoa</taxon>
        <taxon>Cnidaria</taxon>
        <taxon>Anthozoa</taxon>
        <taxon>Hexacorallia</taxon>
        <taxon>Actiniaria</taxon>
        <taxon>Aiptasiidae</taxon>
        <taxon>Exaiptasia</taxon>
    </lineage>
</organism>
<proteinExistence type="predicted"/>
<feature type="region of interest" description="Disordered" evidence="18">
    <location>
        <begin position="183"/>
        <end position="226"/>
    </location>
</feature>
<feature type="DNA-binding region" description="Homeobox" evidence="15">
    <location>
        <begin position="222"/>
        <end position="281"/>
    </location>
</feature>
<dbReference type="PROSITE" id="PS50071">
    <property type="entry name" value="HOMEOBOX_2"/>
    <property type="match status" value="1"/>
</dbReference>
<dbReference type="GO" id="GO:0045944">
    <property type="term" value="P:positive regulation of transcription by RNA polymerase II"/>
    <property type="evidence" value="ECO:0007669"/>
    <property type="project" value="InterPro"/>
</dbReference>
<keyword evidence="10 15" id="KW-0371">Homeobox</keyword>
<evidence type="ECO:0000256" key="16">
    <source>
        <dbReference type="PROSITE-ProRule" id="PRU00125"/>
    </source>
</evidence>
<evidence type="ECO:0000259" key="20">
    <source>
        <dbReference type="PROSITE" id="PS50071"/>
    </source>
</evidence>
<dbReference type="EnsemblMetazoa" id="XM_021058769.2">
    <property type="protein sequence ID" value="XP_020914428.1"/>
    <property type="gene ID" value="LOC110252013"/>
</dbReference>
<dbReference type="OMA" id="SPMHGNR"/>
<evidence type="ECO:0000256" key="15">
    <source>
        <dbReference type="PROSITE-ProRule" id="PRU00108"/>
    </source>
</evidence>
<feature type="compositionally biased region" description="Polar residues" evidence="18">
    <location>
        <begin position="184"/>
        <end position="213"/>
    </location>
</feature>
<keyword evidence="3 16" id="KW-0479">Metal-binding</keyword>
<evidence type="ECO:0000259" key="19">
    <source>
        <dbReference type="PROSITE" id="PS50023"/>
    </source>
</evidence>
<keyword evidence="8 16" id="KW-0440">LIM domain</keyword>
<dbReference type="Gene3D" id="1.10.10.60">
    <property type="entry name" value="Homeodomain-like"/>
    <property type="match status" value="1"/>
</dbReference>
<name>A0A913Y380_EXADI</name>
<evidence type="ECO:0000256" key="11">
    <source>
        <dbReference type="ARBA" id="ARBA00023159"/>
    </source>
</evidence>
<dbReference type="InterPro" id="IPR001781">
    <property type="entry name" value="Znf_LIM"/>
</dbReference>
<dbReference type="InterPro" id="IPR009057">
    <property type="entry name" value="Homeodomain-like_sf"/>
</dbReference>
<dbReference type="OrthoDB" id="125004at2759"/>
<dbReference type="SMART" id="SM00389">
    <property type="entry name" value="HOX"/>
    <property type="match status" value="1"/>
</dbReference>
<dbReference type="PROSITE" id="PS50023">
    <property type="entry name" value="LIM_DOMAIN_2"/>
    <property type="match status" value="2"/>
</dbReference>
<keyword evidence="5" id="KW-0221">Differentiation</keyword>
<keyword evidence="4" id="KW-0677">Repeat</keyword>
<dbReference type="KEGG" id="epa:110252013"/>
<dbReference type="GO" id="GO:0046872">
    <property type="term" value="F:metal ion binding"/>
    <property type="evidence" value="ECO:0007669"/>
    <property type="project" value="UniProtKB-KW"/>
</dbReference>
<keyword evidence="6 16" id="KW-0862">Zinc</keyword>
<sequence length="382" mass="43634">MTQFHKPLDISHCWSTARCENTSTSWFSPQSPLNQVFYKMRESNLPRHESKEEKRRISMCVGCGSQIHDQYILRVAPDLEWHASCLKCADCHTYLDETCTCFVRDGKTYCKRDYVRLFGTKCAKCLQNFSKNDFVMRARNKIYHIDCFRCVACSRQLIPGDEFALREDGLFCKEDHEIVEKATATAQATHARSNSNPRSTPSGGQVNQSQTEGNTKRKADRPTRVRTVLNEKQLHTLRTCYNANPRPDAMMKEQLVEMTGLSPRVIRVWFQNKRCKDKKKATFILKSQNPNQQQNSDELQNPNSMSPPQSMAGVPYVPNSASLRPDVNMTDISGYQPWKALNEFAMHNDIDQGAFQQLVHFSEQAQGNLPHQPEGITSTVGN</sequence>
<evidence type="ECO:0000256" key="6">
    <source>
        <dbReference type="ARBA" id="ARBA00022833"/>
    </source>
</evidence>
<evidence type="ECO:0000256" key="5">
    <source>
        <dbReference type="ARBA" id="ARBA00022782"/>
    </source>
</evidence>
<dbReference type="GO" id="GO:0007409">
    <property type="term" value="P:axonogenesis"/>
    <property type="evidence" value="ECO:0007669"/>
    <property type="project" value="TreeGrafter"/>
</dbReference>
<keyword evidence="7" id="KW-0805">Transcription regulation</keyword>
<protein>
    <recommendedName>
        <fullName evidence="14">Insulin gene enhancer protein ISL-1</fullName>
    </recommendedName>
</protein>
<dbReference type="GO" id="GO:0003677">
    <property type="term" value="F:DNA binding"/>
    <property type="evidence" value="ECO:0007669"/>
    <property type="project" value="UniProtKB-UniRule"/>
</dbReference>
<feature type="region of interest" description="Disordered" evidence="18">
    <location>
        <begin position="285"/>
        <end position="319"/>
    </location>
</feature>
<dbReference type="InterPro" id="IPR047244">
    <property type="entry name" value="ISL1/2-like_LIM1"/>
</dbReference>
<dbReference type="GeneID" id="110252013"/>